<dbReference type="Proteomes" id="UP001172386">
    <property type="component" value="Unassembled WGS sequence"/>
</dbReference>
<comment type="caution">
    <text evidence="1">The sequence shown here is derived from an EMBL/GenBank/DDBJ whole genome shotgun (WGS) entry which is preliminary data.</text>
</comment>
<evidence type="ECO:0000313" key="1">
    <source>
        <dbReference type="EMBL" id="KAJ9656832.1"/>
    </source>
</evidence>
<evidence type="ECO:0000313" key="2">
    <source>
        <dbReference type="Proteomes" id="UP001172386"/>
    </source>
</evidence>
<keyword evidence="2" id="KW-1185">Reference proteome</keyword>
<name>A0ACC3A7X7_9EURO</name>
<proteinExistence type="predicted"/>
<reference evidence="1" key="1">
    <citation type="submission" date="2022-10" db="EMBL/GenBank/DDBJ databases">
        <title>Culturing micro-colonial fungi from biological soil crusts in the Mojave desert and describing Neophaeococcomyces mojavensis, and introducing the new genera and species Taxawa tesnikishii.</title>
        <authorList>
            <person name="Kurbessoian T."/>
            <person name="Stajich J.E."/>
        </authorList>
    </citation>
    <scope>NUCLEOTIDE SEQUENCE</scope>
    <source>
        <strain evidence="1">JES_112</strain>
    </source>
</reference>
<protein>
    <submittedName>
        <fullName evidence="1">Uncharacterized protein</fullName>
    </submittedName>
</protein>
<organism evidence="1 2">
    <name type="scientific">Neophaeococcomyces mojaviensis</name>
    <dbReference type="NCBI Taxonomy" id="3383035"/>
    <lineage>
        <taxon>Eukaryota</taxon>
        <taxon>Fungi</taxon>
        <taxon>Dikarya</taxon>
        <taxon>Ascomycota</taxon>
        <taxon>Pezizomycotina</taxon>
        <taxon>Eurotiomycetes</taxon>
        <taxon>Chaetothyriomycetidae</taxon>
        <taxon>Chaetothyriales</taxon>
        <taxon>Chaetothyriales incertae sedis</taxon>
        <taxon>Neophaeococcomyces</taxon>
    </lineage>
</organism>
<accession>A0ACC3A7X7</accession>
<dbReference type="EMBL" id="JAPDRQ010000072">
    <property type="protein sequence ID" value="KAJ9656832.1"/>
    <property type="molecule type" value="Genomic_DNA"/>
</dbReference>
<gene>
    <name evidence="1" type="ORF">H2198_004720</name>
</gene>
<sequence length="880" mass="95458">MSHYYDPIDNSIVDPRTPARVEPSDDSLEAEPDHEHALLANTTNPELWSTTRKKRGRQPKDPHAESIRFDCKDVEDMQDKLRKYLEAPTAPAEHATIEFHFTISAAFMVYSRDYKRGPDTPWTAFDVPDVLRRTAVSVHDVMQPTENPKEQIIRQKAVARICVEAIQKADGFRYSFHNNWLSREDKAHRFSFFCNDSTLNKGRAAGGGVKGSGKEPRKPIYECQGLIAVKFSITKNNLEVHYRHVPVHRTYEERAPPPRKESKRYRLLELLNPDALHNVRPPPRKKAKTTHPDDGLAKGAQLRRSGTDPSASTPEQGRERSLQPLIDFLGSADRVDSNRGVVVNDDGLNGPDGDTNRHNLTGVDEDDQGITATDDDVAGRVQSALVLPPEDARELQAKTISTPKQQKKKAVPDLPGMMAGSVRAGSITWADGEMPVPKKGSRKKRDSGEGRGKNQSSEPLAGIAAAAAEPLSEIEALKQKLVEAEQRIQRLETEKRPPLPSAYPSYPPYPYQYPYPPPHQGYRYSPYAPPPAPPQNNHPPALLTQHYPSSAGSSHPPPPTYPRTPAPAISPAHSQPPTLIGPIPSPAQSRPPNSAGPIMSPATPQPPQPTVMLTQKDSAQPNKPSTVGVNILLGCEPSKQCSSPVTPVSASQQQPSGGILKLVPNSAQMQVLEAAKMRNAPAGTSVFSANTPPALRVNAPKEPPVHYSPVPTITALSWAPVAISNQGPQSAQSQRSKWRFSRTSGGESSPIQQQSQTGTPLTATPMTATPATARTTPPDTLQVEKDVTDVIASTPAAPTIVENVAAHSAGTVPAATDNAKESRWAGIQVAAEKEPEKEVSREPELKPQSARTEAAAEEPQAARMSGTDAPPSAYENVINA</sequence>